<dbReference type="Proteomes" id="UP000799777">
    <property type="component" value="Unassembled WGS sequence"/>
</dbReference>
<gene>
    <name evidence="2" type="ORF">EK21DRAFT_78982</name>
</gene>
<dbReference type="Gene3D" id="3.40.50.880">
    <property type="match status" value="1"/>
</dbReference>
<organism evidence="2 3">
    <name type="scientific">Setomelanomma holmii</name>
    <dbReference type="NCBI Taxonomy" id="210430"/>
    <lineage>
        <taxon>Eukaryota</taxon>
        <taxon>Fungi</taxon>
        <taxon>Dikarya</taxon>
        <taxon>Ascomycota</taxon>
        <taxon>Pezizomycotina</taxon>
        <taxon>Dothideomycetes</taxon>
        <taxon>Pleosporomycetidae</taxon>
        <taxon>Pleosporales</taxon>
        <taxon>Pleosporineae</taxon>
        <taxon>Phaeosphaeriaceae</taxon>
        <taxon>Setomelanomma</taxon>
    </lineage>
</organism>
<dbReference type="PANTHER" id="PTHR43130">
    <property type="entry name" value="ARAC-FAMILY TRANSCRIPTIONAL REGULATOR"/>
    <property type="match status" value="1"/>
</dbReference>
<proteinExistence type="predicted"/>
<feature type="domain" description="DJ-1/PfpI" evidence="1">
    <location>
        <begin position="69"/>
        <end position="144"/>
    </location>
</feature>
<evidence type="ECO:0000313" key="3">
    <source>
        <dbReference type="Proteomes" id="UP000799777"/>
    </source>
</evidence>
<accession>A0A9P4LGF9</accession>
<reference evidence="2" key="1">
    <citation type="journal article" date="2020" name="Stud. Mycol.">
        <title>101 Dothideomycetes genomes: a test case for predicting lifestyles and emergence of pathogens.</title>
        <authorList>
            <person name="Haridas S."/>
            <person name="Albert R."/>
            <person name="Binder M."/>
            <person name="Bloem J."/>
            <person name="Labutti K."/>
            <person name="Salamov A."/>
            <person name="Andreopoulos B."/>
            <person name="Baker S."/>
            <person name="Barry K."/>
            <person name="Bills G."/>
            <person name="Bluhm B."/>
            <person name="Cannon C."/>
            <person name="Castanera R."/>
            <person name="Culley D."/>
            <person name="Daum C."/>
            <person name="Ezra D."/>
            <person name="Gonzalez J."/>
            <person name="Henrissat B."/>
            <person name="Kuo A."/>
            <person name="Liang C."/>
            <person name="Lipzen A."/>
            <person name="Lutzoni F."/>
            <person name="Magnuson J."/>
            <person name="Mondo S."/>
            <person name="Nolan M."/>
            <person name="Ohm R."/>
            <person name="Pangilinan J."/>
            <person name="Park H.-J."/>
            <person name="Ramirez L."/>
            <person name="Alfaro M."/>
            <person name="Sun H."/>
            <person name="Tritt A."/>
            <person name="Yoshinaga Y."/>
            <person name="Zwiers L.-H."/>
            <person name="Turgeon B."/>
            <person name="Goodwin S."/>
            <person name="Spatafora J."/>
            <person name="Crous P."/>
            <person name="Grigoriev I."/>
        </authorList>
    </citation>
    <scope>NUCLEOTIDE SEQUENCE</scope>
    <source>
        <strain evidence="2">CBS 110217</strain>
    </source>
</reference>
<dbReference type="SUPFAM" id="SSF52317">
    <property type="entry name" value="Class I glutamine amidotransferase-like"/>
    <property type="match status" value="1"/>
</dbReference>
<comment type="caution">
    <text evidence="2">The sequence shown here is derived from an EMBL/GenBank/DDBJ whole genome shotgun (WGS) entry which is preliminary data.</text>
</comment>
<keyword evidence="3" id="KW-1185">Reference proteome</keyword>
<protein>
    <submittedName>
        <fullName evidence="2">Class I glutamine amidotransferase-like protein</fullName>
    </submittedName>
</protein>
<dbReference type="Pfam" id="PF01965">
    <property type="entry name" value="DJ-1_PfpI"/>
    <property type="match status" value="1"/>
</dbReference>
<sequence length="151" mass="16530">MVQDVHFESLVYKYQTMNVAGPFDFINLASRRVAEYGHSHGAVSQSTIDAAHNFHFHHISETLDAGELMSSGFKITPTDTLDDAPELDYLLIGGPMPETFEFPARYVEFIKHHHAAGKTILTTCTGAAALASTGLLDGKNATVNNVEYKCL</sequence>
<dbReference type="InterPro" id="IPR052158">
    <property type="entry name" value="INH-QAR"/>
</dbReference>
<dbReference type="AlphaFoldDB" id="A0A9P4LGF9"/>
<dbReference type="InterPro" id="IPR029062">
    <property type="entry name" value="Class_I_gatase-like"/>
</dbReference>
<evidence type="ECO:0000259" key="1">
    <source>
        <dbReference type="Pfam" id="PF01965"/>
    </source>
</evidence>
<dbReference type="OrthoDB" id="543156at2759"/>
<name>A0A9P4LGF9_9PLEO</name>
<dbReference type="InterPro" id="IPR002818">
    <property type="entry name" value="DJ-1/PfpI"/>
</dbReference>
<dbReference type="PANTHER" id="PTHR43130:SF7">
    <property type="entry name" value="DJ-1_PFPI DOMAIN-CONTAINING PROTEIN"/>
    <property type="match status" value="1"/>
</dbReference>
<evidence type="ECO:0000313" key="2">
    <source>
        <dbReference type="EMBL" id="KAF2024318.1"/>
    </source>
</evidence>
<keyword evidence="2" id="KW-0315">Glutamine amidotransferase</keyword>
<dbReference type="EMBL" id="ML978299">
    <property type="protein sequence ID" value="KAF2024318.1"/>
    <property type="molecule type" value="Genomic_DNA"/>
</dbReference>